<reference evidence="1 2" key="1">
    <citation type="submission" date="2022-10" db="EMBL/GenBank/DDBJ databases">
        <title>The complete genomes of actinobacterial strains from the NBC collection.</title>
        <authorList>
            <person name="Joergensen T.S."/>
            <person name="Alvarez Arevalo M."/>
            <person name="Sterndorff E.B."/>
            <person name="Faurdal D."/>
            <person name="Vuksanovic O."/>
            <person name="Mourched A.-S."/>
            <person name="Charusanti P."/>
            <person name="Shaw S."/>
            <person name="Blin K."/>
            <person name="Weber T."/>
        </authorList>
    </citation>
    <scope>NUCLEOTIDE SEQUENCE [LARGE SCALE GENOMIC DNA]</scope>
    <source>
        <strain evidence="1 2">NBC_00123</strain>
    </source>
</reference>
<dbReference type="EMBL" id="CP108188">
    <property type="protein sequence ID" value="WTR72342.1"/>
    <property type="molecule type" value="Genomic_DNA"/>
</dbReference>
<evidence type="ECO:0008006" key="3">
    <source>
        <dbReference type="Google" id="ProtNLM"/>
    </source>
</evidence>
<protein>
    <recommendedName>
        <fullName evidence="3">Transcriptional regulator</fullName>
    </recommendedName>
</protein>
<sequence>MTRVESGTPYGWGRLHAAFQVLEVLAVGRTGLGTPAGLRRTTNTPRNHFVELLRGAGLLLLVTREKGGDHARAVEAVFGDIVRLTGPQRMYDKSLDERQIAEFRRGHADQVAEYRKAWESLVP</sequence>
<evidence type="ECO:0000313" key="1">
    <source>
        <dbReference type="EMBL" id="WTR72342.1"/>
    </source>
</evidence>
<name>A0ABZ1LCZ8_9ACTN</name>
<organism evidence="1 2">
    <name type="scientific">Streptomyces zaomyceticus</name>
    <dbReference type="NCBI Taxonomy" id="68286"/>
    <lineage>
        <taxon>Bacteria</taxon>
        <taxon>Bacillati</taxon>
        <taxon>Actinomycetota</taxon>
        <taxon>Actinomycetes</taxon>
        <taxon>Kitasatosporales</taxon>
        <taxon>Streptomycetaceae</taxon>
        <taxon>Streptomyces</taxon>
    </lineage>
</organism>
<proteinExistence type="predicted"/>
<gene>
    <name evidence="1" type="ORF">OG814_25225</name>
</gene>
<dbReference type="Proteomes" id="UP001622594">
    <property type="component" value="Chromosome"/>
</dbReference>
<evidence type="ECO:0000313" key="2">
    <source>
        <dbReference type="Proteomes" id="UP001622594"/>
    </source>
</evidence>
<dbReference type="RefSeq" id="WP_327162171.1">
    <property type="nucleotide sequence ID" value="NZ_CP108062.1"/>
</dbReference>
<keyword evidence="2" id="KW-1185">Reference proteome</keyword>
<accession>A0ABZ1LCZ8</accession>